<proteinExistence type="predicted"/>
<organism evidence="3 4">
    <name type="scientific">Paenibacillus catalpae</name>
    <dbReference type="NCBI Taxonomy" id="1045775"/>
    <lineage>
        <taxon>Bacteria</taxon>
        <taxon>Bacillati</taxon>
        <taxon>Bacillota</taxon>
        <taxon>Bacilli</taxon>
        <taxon>Bacillales</taxon>
        <taxon>Paenibacillaceae</taxon>
        <taxon>Paenibacillus</taxon>
    </lineage>
</organism>
<evidence type="ECO:0000259" key="1">
    <source>
        <dbReference type="PROSITE" id="PS51831"/>
    </source>
</evidence>
<feature type="domain" description="HD" evidence="1">
    <location>
        <begin position="174"/>
        <end position="296"/>
    </location>
</feature>
<dbReference type="PANTHER" id="PTHR43155">
    <property type="entry name" value="CYCLIC DI-GMP PHOSPHODIESTERASE PA4108-RELATED"/>
    <property type="match status" value="1"/>
</dbReference>
<dbReference type="STRING" id="1045775.SAMN05216378_1682"/>
<dbReference type="Gene3D" id="1.10.3210.10">
    <property type="entry name" value="Hypothetical protein af1432"/>
    <property type="match status" value="1"/>
</dbReference>
<dbReference type="OrthoDB" id="9759601at2"/>
<dbReference type="Pfam" id="PF13487">
    <property type="entry name" value="HD_5"/>
    <property type="match status" value="1"/>
</dbReference>
<feature type="domain" description="HD-GYP" evidence="2">
    <location>
        <begin position="152"/>
        <end position="347"/>
    </location>
</feature>
<keyword evidence="4" id="KW-1185">Reference proteome</keyword>
<dbReference type="Proteomes" id="UP000198855">
    <property type="component" value="Unassembled WGS sequence"/>
</dbReference>
<dbReference type="InterPro" id="IPR037522">
    <property type="entry name" value="HD_GYP_dom"/>
</dbReference>
<dbReference type="RefSeq" id="WP_091183247.1">
    <property type="nucleotide sequence ID" value="NZ_FOMT01000001.1"/>
</dbReference>
<dbReference type="InterPro" id="IPR003607">
    <property type="entry name" value="HD/PDEase_dom"/>
</dbReference>
<dbReference type="NCBIfam" id="TIGR00277">
    <property type="entry name" value="HDIG"/>
    <property type="match status" value="1"/>
</dbReference>
<protein>
    <submittedName>
        <fullName evidence="3">HDIG domain-containing protein</fullName>
    </submittedName>
</protein>
<name>A0A1I1VMH6_9BACL</name>
<dbReference type="CDD" id="cd00077">
    <property type="entry name" value="HDc"/>
    <property type="match status" value="1"/>
</dbReference>
<gene>
    <name evidence="3" type="ORF">SAMN05216378_1682</name>
</gene>
<dbReference type="PANTHER" id="PTHR43155:SF2">
    <property type="entry name" value="CYCLIC DI-GMP PHOSPHODIESTERASE PA4108"/>
    <property type="match status" value="1"/>
</dbReference>
<dbReference type="PROSITE" id="PS51832">
    <property type="entry name" value="HD_GYP"/>
    <property type="match status" value="1"/>
</dbReference>
<dbReference type="SUPFAM" id="SSF109604">
    <property type="entry name" value="HD-domain/PDEase-like"/>
    <property type="match status" value="1"/>
</dbReference>
<dbReference type="EMBL" id="FOMT01000001">
    <property type="protein sequence ID" value="SFD84101.1"/>
    <property type="molecule type" value="Genomic_DNA"/>
</dbReference>
<dbReference type="InterPro" id="IPR006674">
    <property type="entry name" value="HD_domain"/>
</dbReference>
<dbReference type="InterPro" id="IPR006675">
    <property type="entry name" value="HDIG_dom"/>
</dbReference>
<evidence type="ECO:0000313" key="3">
    <source>
        <dbReference type="EMBL" id="SFD84101.1"/>
    </source>
</evidence>
<evidence type="ECO:0000259" key="2">
    <source>
        <dbReference type="PROSITE" id="PS51832"/>
    </source>
</evidence>
<dbReference type="SMART" id="SM00471">
    <property type="entry name" value="HDc"/>
    <property type="match status" value="1"/>
</dbReference>
<sequence>MQNSVFFKSVINSNSIFDSMGLLGHFLKETIGCEHICLFLMEDSQRQEPAAYTYNMLQVDTNQLQQLAVEADFFERIPDGRPLRQDDKIDGISLEKTSFHTIYPFHIKRNSTYGTLLLCFQTQRSLTPEELQICRINKLHMDQLIDKIYFRKQFLKEQSYESLFNTLRMKDSFTVDHCYNVAFYSLLLGEKIGLSPSELELLKVAALLHDIGKLAIPDHILMKPGRLTDEEFGVIRQHPAIGYELLKDLPEVQDILPIVRWHHERIDGRGYPDGLKGDEIPFLVRIVSLADAFDAMTSTRVYRSSLHVDEVRKQLITNANTQFDEQLVNLFLDIIDEQMTMRTLTLGE</sequence>
<accession>A0A1I1VMH6</accession>
<dbReference type="PROSITE" id="PS51831">
    <property type="entry name" value="HD"/>
    <property type="match status" value="1"/>
</dbReference>
<evidence type="ECO:0000313" key="4">
    <source>
        <dbReference type="Proteomes" id="UP000198855"/>
    </source>
</evidence>
<dbReference type="AlphaFoldDB" id="A0A1I1VMH6"/>
<reference evidence="4" key="1">
    <citation type="submission" date="2016-10" db="EMBL/GenBank/DDBJ databases">
        <authorList>
            <person name="Varghese N."/>
            <person name="Submissions S."/>
        </authorList>
    </citation>
    <scope>NUCLEOTIDE SEQUENCE [LARGE SCALE GENOMIC DNA]</scope>
    <source>
        <strain evidence="4">CGMCC 1.10784</strain>
    </source>
</reference>